<proteinExistence type="predicted"/>
<evidence type="ECO:0000313" key="2">
    <source>
        <dbReference type="Proteomes" id="UP000202749"/>
    </source>
</evidence>
<reference evidence="1 2" key="1">
    <citation type="submission" date="2015-03" db="EMBL/GenBank/DDBJ databases">
        <authorList>
            <person name="Melo L.D.R."/>
            <person name="Veiga P."/>
            <person name="Cerca N."/>
            <person name="Kropinski A.M."/>
            <person name="Azeredo J."/>
            <person name="Almeida C."/>
            <person name="Sillankorva S."/>
        </authorList>
    </citation>
    <scope>NUCLEOTIDE SEQUENCE [LARGE SCALE GENOMIC DNA]</scope>
</reference>
<sequence length="90" mass="10356">MLKILIVTDVNICESGRNVGVFTNLEDVKNFLNSRKNYSDITLIELWVDGKLLGTGELEFAEPDAKVDLDQLKLSFKQPVYVRDNKWKRP</sequence>
<accession>A0A0G2SSY5</accession>
<protein>
    <submittedName>
        <fullName evidence="1">Uncharacterized protein</fullName>
    </submittedName>
</protein>
<organism evidence="1 2">
    <name type="scientific">Proteus phage vB_PmiM_Pm5461</name>
    <dbReference type="NCBI Taxonomy" id="1636250"/>
    <lineage>
        <taxon>Viruses</taxon>
        <taxon>Duplodnaviria</taxon>
        <taxon>Heunggongvirae</taxon>
        <taxon>Uroviricota</taxon>
        <taxon>Caudoviricetes</taxon>
        <taxon>Pantevenvirales</taxon>
        <taxon>Straboviridae</taxon>
        <taxon>Bragavirus</taxon>
        <taxon>Bragavirus pm5461</taxon>
    </lineage>
</organism>
<keyword evidence="2" id="KW-1185">Reference proteome</keyword>
<dbReference type="GeneID" id="26622772"/>
<dbReference type="RefSeq" id="YP_009195646.1">
    <property type="nucleotide sequence ID" value="NC_028762.1"/>
</dbReference>
<dbReference type="KEGG" id="vg:26622772"/>
<dbReference type="EMBL" id="KP890823">
    <property type="protein sequence ID" value="AKA62090.1"/>
    <property type="molecule type" value="Genomic_DNA"/>
</dbReference>
<dbReference type="Proteomes" id="UP000202749">
    <property type="component" value="Segment"/>
</dbReference>
<evidence type="ECO:0000313" key="1">
    <source>
        <dbReference type="EMBL" id="AKA62090.1"/>
    </source>
</evidence>
<gene>
    <name evidence="1" type="ORF">Pm5461_224</name>
</gene>
<name>A0A0G2SSY5_9CAUD</name>